<protein>
    <submittedName>
        <fullName evidence="2">Uncharacterized protein</fullName>
    </submittedName>
</protein>
<feature type="chain" id="PRO_5046731192" evidence="1">
    <location>
        <begin position="22"/>
        <end position="276"/>
    </location>
</feature>
<dbReference type="RefSeq" id="WP_189675047.1">
    <property type="nucleotide sequence ID" value="NZ_BNAQ01000001.1"/>
</dbReference>
<evidence type="ECO:0000313" key="2">
    <source>
        <dbReference type="EMBL" id="GHH09444.1"/>
    </source>
</evidence>
<accession>A0ABQ3L9E9</accession>
<name>A0ABQ3L9E9_9SPHN</name>
<keyword evidence="3" id="KW-1185">Reference proteome</keyword>
<comment type="caution">
    <text evidence="2">The sequence shown here is derived from an EMBL/GenBank/DDBJ whole genome shotgun (WGS) entry which is preliminary data.</text>
</comment>
<evidence type="ECO:0000256" key="1">
    <source>
        <dbReference type="SAM" id="SignalP"/>
    </source>
</evidence>
<gene>
    <name evidence="2" type="ORF">GCM10008023_06130</name>
</gene>
<dbReference type="EMBL" id="BNAQ01000001">
    <property type="protein sequence ID" value="GHH09444.1"/>
    <property type="molecule type" value="Genomic_DNA"/>
</dbReference>
<reference evidence="3" key="1">
    <citation type="journal article" date="2019" name="Int. J. Syst. Evol. Microbiol.">
        <title>The Global Catalogue of Microorganisms (GCM) 10K type strain sequencing project: providing services to taxonomists for standard genome sequencing and annotation.</title>
        <authorList>
            <consortium name="The Broad Institute Genomics Platform"/>
            <consortium name="The Broad Institute Genome Sequencing Center for Infectious Disease"/>
            <person name="Wu L."/>
            <person name="Ma J."/>
        </authorList>
    </citation>
    <scope>NUCLEOTIDE SEQUENCE [LARGE SCALE GENOMIC DNA]</scope>
    <source>
        <strain evidence="3">CGMCC 1.8957</strain>
    </source>
</reference>
<proteinExistence type="predicted"/>
<evidence type="ECO:0000313" key="3">
    <source>
        <dbReference type="Proteomes" id="UP000652430"/>
    </source>
</evidence>
<keyword evidence="1" id="KW-0732">Signal</keyword>
<dbReference type="Proteomes" id="UP000652430">
    <property type="component" value="Unassembled WGS sequence"/>
</dbReference>
<sequence>MTRLRFAVGAIALAFSFSASIAPASGQVITSGSSLNGDSATVYVTLPSGKVLRVTPTVPVDANGNVLTGGGGDASATNQTSQITLEQSIRDEIGAISGTPTANTLQGRLEAMRVLLAAPVLASGAATSVLQGTINSSIGTLQTTLHADMIAPTPAGSNLIGGVDVRTPAATSTPLSWSVSTTTTVGPWTPQTGRAIYLTKTSTDTATINVTVTTTGACAGGVPLMAANFSYSAGNLVSTSTKGREQLDPEQSTAAQYCVTITPGTNGVTSSGSLSQ</sequence>
<organism evidence="2 3">
    <name type="scientific">Sphingomonas glacialis</name>
    <dbReference type="NCBI Taxonomy" id="658225"/>
    <lineage>
        <taxon>Bacteria</taxon>
        <taxon>Pseudomonadati</taxon>
        <taxon>Pseudomonadota</taxon>
        <taxon>Alphaproteobacteria</taxon>
        <taxon>Sphingomonadales</taxon>
        <taxon>Sphingomonadaceae</taxon>
        <taxon>Sphingomonas</taxon>
    </lineage>
</organism>
<feature type="signal peptide" evidence="1">
    <location>
        <begin position="1"/>
        <end position="21"/>
    </location>
</feature>